<dbReference type="eggNOG" id="ENOG5033HAZ">
    <property type="taxonomic scope" value="Bacteria"/>
</dbReference>
<keyword evidence="3" id="KW-1185">Reference proteome</keyword>
<keyword evidence="2" id="KW-0067">ATP-binding</keyword>
<feature type="domain" description="Helicase C-terminal" evidence="1">
    <location>
        <begin position="180"/>
        <end position="337"/>
    </location>
</feature>
<dbReference type="AlphaFoldDB" id="I4D5C3"/>
<evidence type="ECO:0000313" key="3">
    <source>
        <dbReference type="Proteomes" id="UP000002892"/>
    </source>
</evidence>
<dbReference type="HOGENOM" id="CLU_538376_0_0_9"/>
<evidence type="ECO:0000313" key="2">
    <source>
        <dbReference type="EMBL" id="AFM40997.1"/>
    </source>
</evidence>
<accession>I4D5C3</accession>
<keyword evidence="2" id="KW-0547">Nucleotide-binding</keyword>
<dbReference type="STRING" id="646529.Desaci_2022"/>
<keyword evidence="2" id="KW-0347">Helicase</keyword>
<organism evidence="2 3">
    <name type="scientific">Desulfosporosinus acidiphilus (strain DSM 22704 / JCM 16185 / SJ4)</name>
    <dbReference type="NCBI Taxonomy" id="646529"/>
    <lineage>
        <taxon>Bacteria</taxon>
        <taxon>Bacillati</taxon>
        <taxon>Bacillota</taxon>
        <taxon>Clostridia</taxon>
        <taxon>Eubacteriales</taxon>
        <taxon>Desulfitobacteriaceae</taxon>
        <taxon>Desulfosporosinus</taxon>
    </lineage>
</organism>
<sequence length="498" mass="58490">MRVSDVVTIKKVKSWMPGDVITIKAGTGVGKSYFIKNNLYALAKKEGSKILLLVNRINCKDQFVDEIGKAKKTDIIDIKTYQYIENKEANKNYFDFSEYDYIVCDEFHYFMSDAAFNINTDLSLNAILAQTFPVKIFMSATGDYMKNYITGVRKIETIDYEVPITYDFIKSLTFFNKDETLEAFIEEAIAKNHKAIFFIQSATKAYDLYKKYKKHCLFNCGKSDKHYKYVDKEKIKEMLKKERFEDQILITTTCMDTGVNINDIDLYHIVCDVKDIGVLVQCIGRKRLENKDDKIYLYVKTINNQSLGGMETQLKRKVNMADYLREHTVKEYLEEYKRQYDTSNIVYNDTVKEDNKSTLKVNELMFFKVKTDLAELSFMKTYGDFGYCKYLASKFGFRDDNGYYNYRTIEEDYQKDKIVNFMAKVVGKKLTKEEQNELIDIVDLRDSRNRQQKSIGQLNEYFKANNIKYFIISKKSGPKRYWEVKEDNAQNKMGQNLE</sequence>
<dbReference type="GO" id="GO:0004386">
    <property type="term" value="F:helicase activity"/>
    <property type="evidence" value="ECO:0007669"/>
    <property type="project" value="UniProtKB-KW"/>
</dbReference>
<dbReference type="Pfam" id="PF00271">
    <property type="entry name" value="Helicase_C"/>
    <property type="match status" value="1"/>
</dbReference>
<keyword evidence="2" id="KW-0378">Hydrolase</keyword>
<dbReference type="InterPro" id="IPR006935">
    <property type="entry name" value="Helicase/UvrB_N"/>
</dbReference>
<dbReference type="KEGG" id="dai:Desaci_2022"/>
<gene>
    <name evidence="2" type="ordered locus">Desaci_2022</name>
</gene>
<dbReference type="SUPFAM" id="SSF52540">
    <property type="entry name" value="P-loop containing nucleoside triphosphate hydrolases"/>
    <property type="match status" value="1"/>
</dbReference>
<dbReference type="GO" id="GO:0003677">
    <property type="term" value="F:DNA binding"/>
    <property type="evidence" value="ECO:0007669"/>
    <property type="project" value="InterPro"/>
</dbReference>
<dbReference type="Gene3D" id="3.40.50.300">
    <property type="entry name" value="P-loop containing nucleotide triphosphate hydrolases"/>
    <property type="match status" value="2"/>
</dbReference>
<dbReference type="PROSITE" id="PS51194">
    <property type="entry name" value="HELICASE_CTER"/>
    <property type="match status" value="1"/>
</dbReference>
<dbReference type="GO" id="GO:0016787">
    <property type="term" value="F:hydrolase activity"/>
    <property type="evidence" value="ECO:0007669"/>
    <property type="project" value="InterPro"/>
</dbReference>
<dbReference type="InterPro" id="IPR001650">
    <property type="entry name" value="Helicase_C-like"/>
</dbReference>
<dbReference type="Proteomes" id="UP000002892">
    <property type="component" value="Chromosome"/>
</dbReference>
<name>I4D5C3_DESAJ</name>
<dbReference type="GO" id="GO:0005524">
    <property type="term" value="F:ATP binding"/>
    <property type="evidence" value="ECO:0007669"/>
    <property type="project" value="InterPro"/>
</dbReference>
<evidence type="ECO:0000259" key="1">
    <source>
        <dbReference type="PROSITE" id="PS51194"/>
    </source>
</evidence>
<reference evidence="2 3" key="1">
    <citation type="journal article" date="2012" name="J. Bacteriol.">
        <title>Complete genome sequences of Desulfosporosinus orientis DSM765T, Desulfosporosinus youngiae DSM17734T, Desulfosporosinus meridiei DSM13257T, and Desulfosporosinus acidiphilus DSM22704T.</title>
        <authorList>
            <person name="Pester M."/>
            <person name="Brambilla E."/>
            <person name="Alazard D."/>
            <person name="Rattei T."/>
            <person name="Weinmaier T."/>
            <person name="Han J."/>
            <person name="Lucas S."/>
            <person name="Lapidus A."/>
            <person name="Cheng J.F."/>
            <person name="Goodwin L."/>
            <person name="Pitluck S."/>
            <person name="Peters L."/>
            <person name="Ovchinnikova G."/>
            <person name="Teshima H."/>
            <person name="Detter J.C."/>
            <person name="Han C.S."/>
            <person name="Tapia R."/>
            <person name="Land M.L."/>
            <person name="Hauser L."/>
            <person name="Kyrpides N.C."/>
            <person name="Ivanova N.N."/>
            <person name="Pagani I."/>
            <person name="Huntmann M."/>
            <person name="Wei C.L."/>
            <person name="Davenport K.W."/>
            <person name="Daligault H."/>
            <person name="Chain P.S."/>
            <person name="Chen A."/>
            <person name="Mavromatis K."/>
            <person name="Markowitz V."/>
            <person name="Szeto E."/>
            <person name="Mikhailova N."/>
            <person name="Pati A."/>
            <person name="Wagner M."/>
            <person name="Woyke T."/>
            <person name="Ollivier B."/>
            <person name="Klenk H.P."/>
            <person name="Spring S."/>
            <person name="Loy A."/>
        </authorList>
    </citation>
    <scope>NUCLEOTIDE SEQUENCE [LARGE SCALE GENOMIC DNA]</scope>
    <source>
        <strain evidence="3">DSM 22704 / JCM 16185 / SJ4</strain>
    </source>
</reference>
<proteinExistence type="predicted"/>
<dbReference type="EMBL" id="CP003639">
    <property type="protein sequence ID" value="AFM40997.1"/>
    <property type="molecule type" value="Genomic_DNA"/>
</dbReference>
<dbReference type="InterPro" id="IPR027417">
    <property type="entry name" value="P-loop_NTPase"/>
</dbReference>
<protein>
    <submittedName>
        <fullName evidence="2">DNA/RNA helicase, superfamily II</fullName>
    </submittedName>
</protein>
<dbReference type="Pfam" id="PF04851">
    <property type="entry name" value="ResIII"/>
    <property type="match status" value="1"/>
</dbReference>